<comment type="function">
    <text evidence="18">Catalyzes the epimerization of the S- and R-forms of NAD(P)HX, a damaged form of NAD(P)H that is a result of enzymatic or heat-dependent hydration. This is a prerequisite for the S-specific NAD(P)H-hydrate dehydratase to allow the repair of both epimers of NAD(P)HX.</text>
</comment>
<dbReference type="Gene3D" id="3.40.1190.20">
    <property type="match status" value="1"/>
</dbReference>
<feature type="binding site" evidence="18">
    <location>
        <position position="184"/>
    </location>
    <ligand>
        <name>K(+)</name>
        <dbReference type="ChEBI" id="CHEBI:29103"/>
    </ligand>
</feature>
<keyword evidence="8 17" id="KW-0521">NADP</keyword>
<dbReference type="EC" id="4.2.1.136" evidence="19"/>
<feature type="binding site" evidence="17">
    <location>
        <position position="398"/>
    </location>
    <ligand>
        <name>(6S)-NADPHX</name>
        <dbReference type="ChEBI" id="CHEBI:64076"/>
    </ligand>
</feature>
<keyword evidence="10 17" id="KW-0520">NAD</keyword>
<comment type="similarity">
    <text evidence="3 19">In the N-terminal section; belongs to the NnrE/AIBP family.</text>
</comment>
<feature type="binding site" evidence="17">
    <location>
        <position position="348"/>
    </location>
    <ligand>
        <name>(6S)-NADPHX</name>
        <dbReference type="ChEBI" id="CHEBI:64076"/>
    </ligand>
</feature>
<keyword evidence="5 18" id="KW-0479">Metal-binding</keyword>
<evidence type="ECO:0000256" key="9">
    <source>
        <dbReference type="ARBA" id="ARBA00022958"/>
    </source>
</evidence>
<dbReference type="InterPro" id="IPR029056">
    <property type="entry name" value="Ribokinase-like"/>
</dbReference>
<comment type="caution">
    <text evidence="18">Lacks conserved residue(s) required for the propagation of feature annotation.</text>
</comment>
<evidence type="ECO:0000256" key="4">
    <source>
        <dbReference type="ARBA" id="ARBA00009524"/>
    </source>
</evidence>
<evidence type="ECO:0000259" key="21">
    <source>
        <dbReference type="PROSITE" id="PS51385"/>
    </source>
</evidence>
<accession>A0A8J3A9X1</accession>
<feature type="binding site" evidence="17">
    <location>
        <position position="465"/>
    </location>
    <ligand>
        <name>AMP</name>
        <dbReference type="ChEBI" id="CHEBI:456215"/>
    </ligand>
</feature>
<dbReference type="PROSITE" id="PS01050">
    <property type="entry name" value="YJEF_C_2"/>
    <property type="match status" value="1"/>
</dbReference>
<comment type="cofactor">
    <cofactor evidence="18 19">
        <name>K(+)</name>
        <dbReference type="ChEBI" id="CHEBI:29103"/>
    </cofactor>
    <text evidence="18 19">Binds 1 potassium ion per subunit.</text>
</comment>
<evidence type="ECO:0000256" key="12">
    <source>
        <dbReference type="ARBA" id="ARBA00023239"/>
    </source>
</evidence>
<feature type="binding site" evidence="17">
    <location>
        <position position="278"/>
    </location>
    <ligand>
        <name>(6S)-NADPHX</name>
        <dbReference type="ChEBI" id="CHEBI:64076"/>
    </ligand>
</feature>
<evidence type="ECO:0000256" key="15">
    <source>
        <dbReference type="ARBA" id="ARBA00048238"/>
    </source>
</evidence>
<dbReference type="OrthoDB" id="9806925at2"/>
<dbReference type="SUPFAM" id="SSF53613">
    <property type="entry name" value="Ribokinase-like"/>
    <property type="match status" value="1"/>
</dbReference>
<dbReference type="GO" id="GO:0046496">
    <property type="term" value="P:nicotinamide nucleotide metabolic process"/>
    <property type="evidence" value="ECO:0007669"/>
    <property type="project" value="UniProtKB-UniRule"/>
</dbReference>
<feature type="domain" description="YjeF N-terminal" evidence="21">
    <location>
        <begin position="28"/>
        <end position="238"/>
    </location>
</feature>
<feature type="binding site" evidence="17">
    <location>
        <begin position="436"/>
        <end position="440"/>
    </location>
    <ligand>
        <name>AMP</name>
        <dbReference type="ChEBI" id="CHEBI:456215"/>
    </ligand>
</feature>
<comment type="similarity">
    <text evidence="4 19">In the C-terminal section; belongs to the NnrD/CARKD family.</text>
</comment>
<dbReference type="EC" id="5.1.99.6" evidence="19"/>
<reference evidence="22" key="1">
    <citation type="journal article" date="2014" name="Int. J. Syst. Evol. Microbiol.">
        <title>Complete genome sequence of Corynebacterium casei LMG S-19264T (=DSM 44701T), isolated from a smear-ripened cheese.</title>
        <authorList>
            <consortium name="US DOE Joint Genome Institute (JGI-PGF)"/>
            <person name="Walter F."/>
            <person name="Albersmeier A."/>
            <person name="Kalinowski J."/>
            <person name="Ruckert C."/>
        </authorList>
    </citation>
    <scope>NUCLEOTIDE SEQUENCE</scope>
    <source>
        <strain evidence="22">CGMCC 1.14988</strain>
    </source>
</reference>
<dbReference type="GO" id="GO:0046872">
    <property type="term" value="F:metal ion binding"/>
    <property type="evidence" value="ECO:0007669"/>
    <property type="project" value="UniProtKB-UniRule"/>
</dbReference>
<dbReference type="InterPro" id="IPR000631">
    <property type="entry name" value="CARKD"/>
</dbReference>
<gene>
    <name evidence="17" type="primary">nnrD</name>
    <name evidence="18" type="synonym">nnrE</name>
    <name evidence="22" type="ORF">GCM10011354_16400</name>
</gene>
<comment type="catalytic activity">
    <reaction evidence="2 18 19">
        <text>(6R)-NADPHX = (6S)-NADPHX</text>
        <dbReference type="Rhea" id="RHEA:32227"/>
        <dbReference type="ChEBI" id="CHEBI:64076"/>
        <dbReference type="ChEBI" id="CHEBI:64077"/>
        <dbReference type="EC" id="5.1.99.6"/>
    </reaction>
</comment>
<protein>
    <recommendedName>
        <fullName evidence="19">Bifunctional NAD(P)H-hydrate repair enzyme</fullName>
    </recommendedName>
    <alternativeName>
        <fullName evidence="19">Nicotinamide nucleotide repair protein</fullName>
    </alternativeName>
    <domain>
        <recommendedName>
            <fullName evidence="19">ADP-dependent (S)-NAD(P)H-hydrate dehydratase</fullName>
            <ecNumber evidence="19">4.2.1.136</ecNumber>
        </recommendedName>
        <alternativeName>
            <fullName evidence="19">ADP-dependent NAD(P)HX dehydratase</fullName>
        </alternativeName>
    </domain>
    <domain>
        <recommendedName>
            <fullName evidence="19">NAD(P)H-hydrate epimerase</fullName>
            <ecNumber evidence="19">5.1.99.6</ecNumber>
        </recommendedName>
    </domain>
</protein>
<evidence type="ECO:0000256" key="2">
    <source>
        <dbReference type="ARBA" id="ARBA00000909"/>
    </source>
</evidence>
<dbReference type="RefSeq" id="WP_130648593.1">
    <property type="nucleotide sequence ID" value="NZ_BMHA01000005.1"/>
</dbReference>
<dbReference type="PROSITE" id="PS51385">
    <property type="entry name" value="YJEF_N"/>
    <property type="match status" value="1"/>
</dbReference>
<comment type="catalytic activity">
    <reaction evidence="16 17 19">
        <text>(6S)-NADPHX + ADP = AMP + phosphate + NADPH + H(+)</text>
        <dbReference type="Rhea" id="RHEA:32235"/>
        <dbReference type="ChEBI" id="CHEBI:15378"/>
        <dbReference type="ChEBI" id="CHEBI:43474"/>
        <dbReference type="ChEBI" id="CHEBI:57783"/>
        <dbReference type="ChEBI" id="CHEBI:64076"/>
        <dbReference type="ChEBI" id="CHEBI:456215"/>
        <dbReference type="ChEBI" id="CHEBI:456216"/>
        <dbReference type="EC" id="4.2.1.136"/>
    </reaction>
</comment>
<evidence type="ECO:0000313" key="23">
    <source>
        <dbReference type="Proteomes" id="UP000650511"/>
    </source>
</evidence>
<feature type="binding site" evidence="18">
    <location>
        <position position="78"/>
    </location>
    <ligand>
        <name>K(+)</name>
        <dbReference type="ChEBI" id="CHEBI:29103"/>
    </ligand>
</feature>
<evidence type="ECO:0000256" key="19">
    <source>
        <dbReference type="PIRNR" id="PIRNR017184"/>
    </source>
</evidence>
<evidence type="ECO:0000256" key="10">
    <source>
        <dbReference type="ARBA" id="ARBA00023027"/>
    </source>
</evidence>
<comment type="similarity">
    <text evidence="17">Belongs to the NnrD/CARKD family.</text>
</comment>
<keyword evidence="13" id="KW-0511">Multifunctional enzyme</keyword>
<dbReference type="InterPro" id="IPR036652">
    <property type="entry name" value="YjeF_N_dom_sf"/>
</dbReference>
<feature type="binding site" evidence="18">
    <location>
        <position position="145"/>
    </location>
    <ligand>
        <name>K(+)</name>
        <dbReference type="ChEBI" id="CHEBI:29103"/>
    </ligand>
</feature>
<dbReference type="PANTHER" id="PTHR12592">
    <property type="entry name" value="ATP-DEPENDENT (S)-NAD(P)H-HYDRATE DEHYDRATASE FAMILY MEMBER"/>
    <property type="match status" value="1"/>
</dbReference>
<evidence type="ECO:0000256" key="18">
    <source>
        <dbReference type="HAMAP-Rule" id="MF_01966"/>
    </source>
</evidence>
<evidence type="ECO:0000256" key="17">
    <source>
        <dbReference type="HAMAP-Rule" id="MF_01965"/>
    </source>
</evidence>
<organism evidence="22 23">
    <name type="scientific">Egicoccus halophilus</name>
    <dbReference type="NCBI Taxonomy" id="1670830"/>
    <lineage>
        <taxon>Bacteria</taxon>
        <taxon>Bacillati</taxon>
        <taxon>Actinomycetota</taxon>
        <taxon>Nitriliruptoria</taxon>
        <taxon>Egicoccales</taxon>
        <taxon>Egicoccaceae</taxon>
        <taxon>Egicoccus</taxon>
    </lineage>
</organism>
<evidence type="ECO:0000313" key="22">
    <source>
        <dbReference type="EMBL" id="GGI05897.1"/>
    </source>
</evidence>
<dbReference type="Pfam" id="PF03853">
    <property type="entry name" value="YjeF_N"/>
    <property type="match status" value="1"/>
</dbReference>
<feature type="binding site" evidence="17">
    <location>
        <position position="466"/>
    </location>
    <ligand>
        <name>(6S)-NADPHX</name>
        <dbReference type="ChEBI" id="CHEBI:64076"/>
    </ligand>
</feature>
<dbReference type="CDD" id="cd01171">
    <property type="entry name" value="YXKO-related"/>
    <property type="match status" value="1"/>
</dbReference>
<keyword evidence="9 18" id="KW-0630">Potassium</keyword>
<name>A0A8J3A9X1_9ACTN</name>
<comment type="caution">
    <text evidence="22">The sequence shown here is derived from an EMBL/GenBank/DDBJ whole genome shotgun (WGS) entry which is preliminary data.</text>
</comment>
<dbReference type="GO" id="GO:0052855">
    <property type="term" value="F:ADP-dependent NAD(P)H-hydrate dehydratase activity"/>
    <property type="evidence" value="ECO:0007669"/>
    <property type="project" value="UniProtKB-UniRule"/>
</dbReference>
<keyword evidence="6 17" id="KW-0547">Nucleotide-binding</keyword>
<sequence length="527" mass="51514">MSLPPLSGVAAVVESTADVVPLLDAAAARAGDQAAVAAGDTWSGLMERAGGHLARGVTRLAGRGYGLRVVILVGKGDNGGDGWVAARRLAERGAQARVVSTHPADEPLSDASASARDRWLAAGGRVSWELADLAPALARADVAVDALLGTGASGAPRGAVGDATAALRRARDAGVPVVACDVPSGVGADDGAAPDGAVVADLTVTFGGLKRGLLLHPGAAHAGRVVIGDLGPGYVPPTGTWTALSARGAAPPRLGAAADKRERGVVLVVAGALGTAGAAALSSAGALAAGAGLVTVAVPAPVRTEVAVHHPSAMVHGLPVDADGRLAPEAVEALPDLGGFDAVVAGPGLGHGPGAAAVVAHLRRGARRLVLDADGLNVHRDDPAALAEHAGALVLTPHERELARIGGGADGGDAWAHRVERVPDLARRYDATLVAKGPGTIVAAPDGAVWVTPNGGPALGSGGTGDVLAGMIGAAIAAAAPDAVPEAVARAVWWHAAAGVRAGEGRAARATAVDLLDAVPGVLGELA</sequence>
<feature type="binding site" evidence="18">
    <location>
        <begin position="77"/>
        <end position="81"/>
    </location>
    <ligand>
        <name>(6S)-NADPHX</name>
        <dbReference type="ChEBI" id="CHEBI:64076"/>
    </ligand>
</feature>
<keyword evidence="7 17" id="KW-0067">ATP-binding</keyword>
<keyword evidence="23" id="KW-1185">Reference proteome</keyword>
<reference evidence="22" key="2">
    <citation type="submission" date="2020-09" db="EMBL/GenBank/DDBJ databases">
        <authorList>
            <person name="Sun Q."/>
            <person name="Zhou Y."/>
        </authorList>
    </citation>
    <scope>NUCLEOTIDE SEQUENCE</scope>
    <source>
        <strain evidence="22">CGMCC 1.14988</strain>
    </source>
</reference>
<evidence type="ECO:0000259" key="20">
    <source>
        <dbReference type="PROSITE" id="PS51383"/>
    </source>
</evidence>
<evidence type="ECO:0000256" key="8">
    <source>
        <dbReference type="ARBA" id="ARBA00022857"/>
    </source>
</evidence>
<dbReference type="GO" id="GO:0052856">
    <property type="term" value="F:NAD(P)HX epimerase activity"/>
    <property type="evidence" value="ECO:0007669"/>
    <property type="project" value="UniProtKB-UniRule"/>
</dbReference>
<dbReference type="InterPro" id="IPR004443">
    <property type="entry name" value="YjeF_N_dom"/>
</dbReference>
<evidence type="ECO:0000256" key="1">
    <source>
        <dbReference type="ARBA" id="ARBA00000013"/>
    </source>
</evidence>
<proteinExistence type="inferred from homology"/>
<dbReference type="Proteomes" id="UP000650511">
    <property type="component" value="Unassembled WGS sequence"/>
</dbReference>
<dbReference type="EMBL" id="BMHA01000005">
    <property type="protein sequence ID" value="GGI05897.1"/>
    <property type="molecule type" value="Genomic_DNA"/>
</dbReference>
<dbReference type="GO" id="GO:0005524">
    <property type="term" value="F:ATP binding"/>
    <property type="evidence" value="ECO:0007669"/>
    <property type="project" value="UniProtKB-UniRule"/>
</dbReference>
<dbReference type="NCBIfam" id="TIGR00197">
    <property type="entry name" value="yjeF_nterm"/>
    <property type="match status" value="1"/>
</dbReference>
<dbReference type="SUPFAM" id="SSF64153">
    <property type="entry name" value="YjeF N-terminal domain-like"/>
    <property type="match status" value="1"/>
</dbReference>
<evidence type="ECO:0000256" key="16">
    <source>
        <dbReference type="ARBA" id="ARBA00049209"/>
    </source>
</evidence>
<evidence type="ECO:0000256" key="7">
    <source>
        <dbReference type="ARBA" id="ARBA00022840"/>
    </source>
</evidence>
<feature type="binding site" evidence="18">
    <location>
        <begin position="149"/>
        <end position="155"/>
    </location>
    <ligand>
        <name>(6S)-NADPHX</name>
        <dbReference type="ChEBI" id="CHEBI:64076"/>
    </ligand>
</feature>
<evidence type="ECO:0000256" key="6">
    <source>
        <dbReference type="ARBA" id="ARBA00022741"/>
    </source>
</evidence>
<comment type="catalytic activity">
    <reaction evidence="1 18 19">
        <text>(6R)-NADHX = (6S)-NADHX</text>
        <dbReference type="Rhea" id="RHEA:32215"/>
        <dbReference type="ChEBI" id="CHEBI:64074"/>
        <dbReference type="ChEBI" id="CHEBI:64075"/>
        <dbReference type="EC" id="5.1.99.6"/>
    </reaction>
</comment>
<dbReference type="GO" id="GO:0110051">
    <property type="term" value="P:metabolite repair"/>
    <property type="evidence" value="ECO:0007669"/>
    <property type="project" value="TreeGrafter"/>
</dbReference>
<evidence type="ECO:0000256" key="13">
    <source>
        <dbReference type="ARBA" id="ARBA00023268"/>
    </source>
</evidence>
<comment type="function">
    <text evidence="14 19">Bifunctional enzyme that catalyzes the epimerization of the S- and R-forms of NAD(P)HX and the dehydration of the S-form of NAD(P)HX at the expense of ADP, which is converted to AMP. This allows the repair of both epimers of NAD(P)HX, a damaged form of NAD(P)H that is a result of enzymatic or heat-dependent hydration.</text>
</comment>
<comment type="cofactor">
    <cofactor evidence="17">
        <name>Mg(2+)</name>
        <dbReference type="ChEBI" id="CHEBI:18420"/>
    </cofactor>
</comment>
<feature type="domain" description="YjeF C-terminal" evidence="20">
    <location>
        <begin position="243"/>
        <end position="526"/>
    </location>
</feature>
<evidence type="ECO:0000256" key="5">
    <source>
        <dbReference type="ARBA" id="ARBA00022723"/>
    </source>
</evidence>
<dbReference type="HAMAP" id="MF_01966">
    <property type="entry name" value="NADHX_epimerase"/>
    <property type="match status" value="1"/>
</dbReference>
<feature type="binding site" evidence="18">
    <location>
        <position position="181"/>
    </location>
    <ligand>
        <name>(6S)-NADPHX</name>
        <dbReference type="ChEBI" id="CHEBI:64076"/>
    </ligand>
</feature>
<evidence type="ECO:0000256" key="14">
    <source>
        <dbReference type="ARBA" id="ARBA00025153"/>
    </source>
</evidence>
<dbReference type="InterPro" id="IPR030677">
    <property type="entry name" value="Nnr"/>
</dbReference>
<comment type="similarity">
    <text evidence="18">Belongs to the NnrE/AIBP family.</text>
</comment>
<dbReference type="Pfam" id="PF01256">
    <property type="entry name" value="Carb_kinase"/>
    <property type="match status" value="1"/>
</dbReference>
<comment type="catalytic activity">
    <reaction evidence="15 17 19">
        <text>(6S)-NADHX + ADP = AMP + phosphate + NADH + H(+)</text>
        <dbReference type="Rhea" id="RHEA:32223"/>
        <dbReference type="ChEBI" id="CHEBI:15378"/>
        <dbReference type="ChEBI" id="CHEBI:43474"/>
        <dbReference type="ChEBI" id="CHEBI:57945"/>
        <dbReference type="ChEBI" id="CHEBI:64074"/>
        <dbReference type="ChEBI" id="CHEBI:456215"/>
        <dbReference type="ChEBI" id="CHEBI:456216"/>
        <dbReference type="EC" id="4.2.1.136"/>
    </reaction>
</comment>
<keyword evidence="12 17" id="KW-0456">Lyase</keyword>
<dbReference type="InterPro" id="IPR017953">
    <property type="entry name" value="Carbohydrate_kinase_pred_CS"/>
</dbReference>
<dbReference type="PROSITE" id="PS51383">
    <property type="entry name" value="YJEF_C_3"/>
    <property type="match status" value="1"/>
</dbReference>
<dbReference type="NCBIfam" id="TIGR00196">
    <property type="entry name" value="yjeF_cterm"/>
    <property type="match status" value="1"/>
</dbReference>
<evidence type="ECO:0000256" key="3">
    <source>
        <dbReference type="ARBA" id="ARBA00006001"/>
    </source>
</evidence>
<dbReference type="PIRSF" id="PIRSF017184">
    <property type="entry name" value="Nnr"/>
    <property type="match status" value="1"/>
</dbReference>
<dbReference type="HAMAP" id="MF_01965">
    <property type="entry name" value="NADHX_dehydratase"/>
    <property type="match status" value="1"/>
</dbReference>
<comment type="function">
    <text evidence="17">Catalyzes the dehydration of the S-form of NAD(P)HX at the expense of ADP, which is converted to AMP. Together with NAD(P)HX epimerase, which catalyzes the epimerization of the S- and R-forms, the enzyme allows the repair of both epimers of NAD(P)HX, a damaged form of NAD(P)H that is a result of enzymatic or heat-dependent hydration.</text>
</comment>
<dbReference type="Gene3D" id="3.40.50.10260">
    <property type="entry name" value="YjeF N-terminal domain"/>
    <property type="match status" value="1"/>
</dbReference>
<evidence type="ECO:0000256" key="11">
    <source>
        <dbReference type="ARBA" id="ARBA00023235"/>
    </source>
</evidence>
<dbReference type="AlphaFoldDB" id="A0A8J3A9X1"/>
<dbReference type="PANTHER" id="PTHR12592:SF0">
    <property type="entry name" value="ATP-DEPENDENT (S)-NAD(P)H-HYDRATE DEHYDRATASE"/>
    <property type="match status" value="1"/>
</dbReference>
<keyword evidence="11 18" id="KW-0413">Isomerase</keyword>
<comment type="subunit">
    <text evidence="17">Homotetramer.</text>
</comment>